<protein>
    <submittedName>
        <fullName evidence="2">Uncharacterized protein</fullName>
    </submittedName>
</protein>
<organism evidence="2 3">
    <name type="scientific">Aspergillus pseudodeflectus</name>
    <dbReference type="NCBI Taxonomy" id="176178"/>
    <lineage>
        <taxon>Eukaryota</taxon>
        <taxon>Fungi</taxon>
        <taxon>Dikarya</taxon>
        <taxon>Ascomycota</taxon>
        <taxon>Pezizomycotina</taxon>
        <taxon>Eurotiomycetes</taxon>
        <taxon>Eurotiomycetidae</taxon>
        <taxon>Eurotiales</taxon>
        <taxon>Aspergillaceae</taxon>
        <taxon>Aspergillus</taxon>
        <taxon>Aspergillus subgen. Nidulantes</taxon>
    </lineage>
</organism>
<dbReference type="GeneID" id="98154137"/>
<proteinExistence type="predicted"/>
<dbReference type="RefSeq" id="XP_070903118.1">
    <property type="nucleotide sequence ID" value="XM_071038973.1"/>
</dbReference>
<dbReference type="EMBL" id="JBFXLR010000006">
    <property type="protein sequence ID" value="KAL2857587.1"/>
    <property type="molecule type" value="Genomic_DNA"/>
</dbReference>
<feature type="region of interest" description="Disordered" evidence="1">
    <location>
        <begin position="121"/>
        <end position="175"/>
    </location>
</feature>
<dbReference type="Proteomes" id="UP001610444">
    <property type="component" value="Unassembled WGS sequence"/>
</dbReference>
<feature type="compositionally biased region" description="Polar residues" evidence="1">
    <location>
        <begin position="69"/>
        <end position="79"/>
    </location>
</feature>
<reference evidence="2 3" key="1">
    <citation type="submission" date="2024-07" db="EMBL/GenBank/DDBJ databases">
        <title>Section-level genome sequencing and comparative genomics of Aspergillus sections Usti and Cavernicolus.</title>
        <authorList>
            <consortium name="Lawrence Berkeley National Laboratory"/>
            <person name="Nybo J.L."/>
            <person name="Vesth T.C."/>
            <person name="Theobald S."/>
            <person name="Frisvad J.C."/>
            <person name="Larsen T.O."/>
            <person name="Kjaerboelling I."/>
            <person name="Rothschild-Mancinelli K."/>
            <person name="Lyhne E.K."/>
            <person name="Kogle M.E."/>
            <person name="Barry K."/>
            <person name="Clum A."/>
            <person name="Na H."/>
            <person name="Ledsgaard L."/>
            <person name="Lin J."/>
            <person name="Lipzen A."/>
            <person name="Kuo A."/>
            <person name="Riley R."/>
            <person name="Mondo S."/>
            <person name="LaButti K."/>
            <person name="Haridas S."/>
            <person name="Pangalinan J."/>
            <person name="Salamov A.A."/>
            <person name="Simmons B.A."/>
            <person name="Magnuson J.K."/>
            <person name="Chen J."/>
            <person name="Drula E."/>
            <person name="Henrissat B."/>
            <person name="Wiebenga A."/>
            <person name="Lubbers R.J."/>
            <person name="Gomes A.C."/>
            <person name="Macurrencykelacurrency M.R."/>
            <person name="Stajich J."/>
            <person name="Grigoriev I.V."/>
            <person name="Mortensen U.H."/>
            <person name="De vries R.P."/>
            <person name="Baker S.E."/>
            <person name="Andersen M.R."/>
        </authorList>
    </citation>
    <scope>NUCLEOTIDE SEQUENCE [LARGE SCALE GENOMIC DNA]</scope>
    <source>
        <strain evidence="2 3">CBS 756.74</strain>
    </source>
</reference>
<gene>
    <name evidence="2" type="ORF">BJX68DRAFT_229149</name>
</gene>
<evidence type="ECO:0000256" key="1">
    <source>
        <dbReference type="SAM" id="MobiDB-lite"/>
    </source>
</evidence>
<evidence type="ECO:0000313" key="2">
    <source>
        <dbReference type="EMBL" id="KAL2857587.1"/>
    </source>
</evidence>
<name>A0ABR4KZC3_9EURO</name>
<sequence>MSRRQNQDKQGLLDQMWGFNRSNRADRGLAADQYGEDLGQDFGDQGVNQGQNEEQQERGSWDQVEEPFNVSSGPPQQHLTRDQFQSLSGLGNETSQVSSLASIIEGGASFRELCLIKQTDTKQTMNPRDRPRKLHQDMQGDTAVDPYDVGDVGINRDSRTQEEVEQELLHTTSPE</sequence>
<feature type="region of interest" description="Disordered" evidence="1">
    <location>
        <begin position="28"/>
        <end position="79"/>
    </location>
</feature>
<comment type="caution">
    <text evidence="2">The sequence shown here is derived from an EMBL/GenBank/DDBJ whole genome shotgun (WGS) entry which is preliminary data.</text>
</comment>
<evidence type="ECO:0000313" key="3">
    <source>
        <dbReference type="Proteomes" id="UP001610444"/>
    </source>
</evidence>
<accession>A0ABR4KZC3</accession>
<keyword evidence="3" id="KW-1185">Reference proteome</keyword>